<dbReference type="Proteomes" id="UP001338125">
    <property type="component" value="Unassembled WGS sequence"/>
</dbReference>
<protein>
    <submittedName>
        <fullName evidence="6">Carotenoid 9,10(9',10')-cleavage dioxygenase 1-like protein</fullName>
    </submittedName>
</protein>
<dbReference type="PANTHER" id="PTHR10543:SF89">
    <property type="entry name" value="CAROTENOID 9,10(9',10')-CLEAVAGE DIOXYGENASE 1"/>
    <property type="match status" value="1"/>
</dbReference>
<keyword evidence="5" id="KW-0408">Iron</keyword>
<evidence type="ECO:0000256" key="1">
    <source>
        <dbReference type="ARBA" id="ARBA00001954"/>
    </source>
</evidence>
<keyword evidence="3" id="KW-0479">Metal-binding</keyword>
<sequence length="608" mass="67343">MSDDKHPAKHPFLAGNFAPVRKQLLQEPCEIEGTVPDELAGGQFVRNGSNPLPYRDSGLDMHWFDGHGMLSAVYFRPIKDGNESSIEALYSNQYILTDIFLAESKSQDLSMPILPSIATLINPKSSLITIIIAVLRTVWAVVYTWIDRASKPIKRISVVNTAVVSHNGRILATCESGPLMRVSLPDLKTVGWFDGYSAEGEAKGTKNTVPCTGYSGKGLLGFFQEWTTGHPHIDPVTGEMMLFHSTFFRPFVRYSVLARQSKKAGFESSIFGQPVPGMPSPKMMHDFGVSRQHTVIIDMPLTLNPFDLAYGKSVTAFSSNGKTRFGVFPRHKPQEVQWFSTEACCIFHTVNTWDEVTKTDTLHTTVNMLACRMTGPSMVYTAGNLPVPSEQAHPKDEILLYYYQFAVDGNQRRITQQWALSAVLMEFPHVPKHLAMSATQFTYSCSMAQGHGAEGSGGAMKIGSLVKINVQKLIARGLANPPTPVTGCVDNRSIEEVAASDDPDDPIQLFLMPEGVYAQECAFVPRKGGKSEDDGWLLTYVFDESQFDADGDAPEDSRSELWIIDAVSMKDVVGRIRLPQRVPYGLHGNWFTSDDIAQQRPVEQFQES</sequence>
<proteinExistence type="inferred from homology"/>
<accession>A0ABR0SX79</accession>
<evidence type="ECO:0000256" key="4">
    <source>
        <dbReference type="ARBA" id="ARBA00023002"/>
    </source>
</evidence>
<dbReference type="Pfam" id="PF03055">
    <property type="entry name" value="RPE65"/>
    <property type="match status" value="1"/>
</dbReference>
<comment type="caution">
    <text evidence="6">The sequence shown here is derived from an EMBL/GenBank/DDBJ whole genome shotgun (WGS) entry which is preliminary data.</text>
</comment>
<keyword evidence="4" id="KW-0560">Oxidoreductase</keyword>
<dbReference type="PANTHER" id="PTHR10543">
    <property type="entry name" value="BETA-CAROTENE DIOXYGENASE"/>
    <property type="match status" value="1"/>
</dbReference>
<evidence type="ECO:0000256" key="2">
    <source>
        <dbReference type="ARBA" id="ARBA00006787"/>
    </source>
</evidence>
<organism evidence="6 7">
    <name type="scientific">Cladobotryum mycophilum</name>
    <dbReference type="NCBI Taxonomy" id="491253"/>
    <lineage>
        <taxon>Eukaryota</taxon>
        <taxon>Fungi</taxon>
        <taxon>Dikarya</taxon>
        <taxon>Ascomycota</taxon>
        <taxon>Pezizomycotina</taxon>
        <taxon>Sordariomycetes</taxon>
        <taxon>Hypocreomycetidae</taxon>
        <taxon>Hypocreales</taxon>
        <taxon>Hypocreaceae</taxon>
        <taxon>Cladobotryum</taxon>
    </lineage>
</organism>
<evidence type="ECO:0000313" key="7">
    <source>
        <dbReference type="Proteomes" id="UP001338125"/>
    </source>
</evidence>
<gene>
    <name evidence="6" type="ORF">PT974_02099</name>
</gene>
<comment type="cofactor">
    <cofactor evidence="1">
        <name>Fe(2+)</name>
        <dbReference type="ChEBI" id="CHEBI:29033"/>
    </cofactor>
</comment>
<evidence type="ECO:0000313" key="6">
    <source>
        <dbReference type="EMBL" id="KAK5996758.1"/>
    </source>
</evidence>
<keyword evidence="7" id="KW-1185">Reference proteome</keyword>
<comment type="similarity">
    <text evidence="2">Belongs to the carotenoid oxygenase family.</text>
</comment>
<evidence type="ECO:0000256" key="3">
    <source>
        <dbReference type="ARBA" id="ARBA00022723"/>
    </source>
</evidence>
<dbReference type="InterPro" id="IPR004294">
    <property type="entry name" value="Carotenoid_Oase"/>
</dbReference>
<evidence type="ECO:0000256" key="5">
    <source>
        <dbReference type="ARBA" id="ARBA00023004"/>
    </source>
</evidence>
<reference evidence="6 7" key="1">
    <citation type="submission" date="2024-01" db="EMBL/GenBank/DDBJ databases">
        <title>Complete genome of Cladobotryum mycophilum ATHUM6906.</title>
        <authorList>
            <person name="Christinaki A.C."/>
            <person name="Myridakis A.I."/>
            <person name="Kouvelis V.N."/>
        </authorList>
    </citation>
    <scope>NUCLEOTIDE SEQUENCE [LARGE SCALE GENOMIC DNA]</scope>
    <source>
        <strain evidence="6 7">ATHUM6906</strain>
    </source>
</reference>
<dbReference type="EMBL" id="JAVFKD010000002">
    <property type="protein sequence ID" value="KAK5996758.1"/>
    <property type="molecule type" value="Genomic_DNA"/>
</dbReference>
<name>A0ABR0SX79_9HYPO</name>